<keyword evidence="4 6" id="KW-1133">Transmembrane helix</keyword>
<evidence type="ECO:0000256" key="3">
    <source>
        <dbReference type="ARBA" id="ARBA00022692"/>
    </source>
</evidence>
<proteinExistence type="inferred from homology"/>
<dbReference type="Proteomes" id="UP000051568">
    <property type="component" value="Unassembled WGS sequence"/>
</dbReference>
<feature type="transmembrane region" description="Helical" evidence="6">
    <location>
        <begin position="78"/>
        <end position="100"/>
    </location>
</feature>
<keyword evidence="5 6" id="KW-0472">Membrane</keyword>
<feature type="transmembrane region" description="Helical" evidence="6">
    <location>
        <begin position="112"/>
        <end position="131"/>
    </location>
</feature>
<evidence type="ECO:0000256" key="2">
    <source>
        <dbReference type="ARBA" id="ARBA00009399"/>
    </source>
</evidence>
<dbReference type="AlphaFoldDB" id="A0A0R2IM84"/>
<dbReference type="GO" id="GO:0005886">
    <property type="term" value="C:plasma membrane"/>
    <property type="evidence" value="ECO:0007669"/>
    <property type="project" value="TreeGrafter"/>
</dbReference>
<evidence type="ECO:0000313" key="8">
    <source>
        <dbReference type="EMBL" id="KRN66097.1"/>
    </source>
</evidence>
<protein>
    <recommendedName>
        <fullName evidence="7">GtrA/DPMS transmembrane domain-containing protein</fullName>
    </recommendedName>
</protein>
<comment type="caution">
    <text evidence="8">The sequence shown here is derived from an EMBL/GenBank/DDBJ whole genome shotgun (WGS) entry which is preliminary data.</text>
</comment>
<keyword evidence="3 6" id="KW-0812">Transmembrane</keyword>
<dbReference type="PATRIC" id="fig|319652.3.peg.1680"/>
<dbReference type="Pfam" id="PF04138">
    <property type="entry name" value="GtrA_DPMS_TM"/>
    <property type="match status" value="1"/>
</dbReference>
<accession>A0A0R2IM84</accession>
<evidence type="ECO:0000256" key="1">
    <source>
        <dbReference type="ARBA" id="ARBA00004141"/>
    </source>
</evidence>
<feature type="domain" description="GtrA/DPMS transmembrane" evidence="7">
    <location>
        <begin position="14"/>
        <end position="131"/>
    </location>
</feature>
<evidence type="ECO:0000256" key="4">
    <source>
        <dbReference type="ARBA" id="ARBA00022989"/>
    </source>
</evidence>
<dbReference type="GO" id="GO:0000271">
    <property type="term" value="P:polysaccharide biosynthetic process"/>
    <property type="evidence" value="ECO:0007669"/>
    <property type="project" value="InterPro"/>
</dbReference>
<dbReference type="PANTHER" id="PTHR38459">
    <property type="entry name" value="PROPHAGE BACTOPRENOL-LINKED GLUCOSE TRANSLOCASE HOMOLOG"/>
    <property type="match status" value="1"/>
</dbReference>
<evidence type="ECO:0000256" key="6">
    <source>
        <dbReference type="SAM" id="Phobius"/>
    </source>
</evidence>
<dbReference type="RefSeq" id="WP_057751386.1">
    <property type="nucleotide sequence ID" value="NZ_BJVH01000007.1"/>
</dbReference>
<dbReference type="OrthoDB" id="361483at2"/>
<comment type="subcellular location">
    <subcellularLocation>
        <location evidence="1">Membrane</location>
        <topology evidence="1">Multi-pass membrane protein</topology>
    </subcellularLocation>
</comment>
<gene>
    <name evidence="8" type="ORF">IV80_GL001659</name>
</gene>
<feature type="transmembrane region" description="Helical" evidence="6">
    <location>
        <begin position="38"/>
        <end position="57"/>
    </location>
</feature>
<reference evidence="8 9" key="1">
    <citation type="journal article" date="2015" name="Genome Announc.">
        <title>Expanding the biotechnology potential of lactobacilli through comparative genomics of 213 strains and associated genera.</title>
        <authorList>
            <person name="Sun Z."/>
            <person name="Harris H.M."/>
            <person name="McCann A."/>
            <person name="Guo C."/>
            <person name="Argimon S."/>
            <person name="Zhang W."/>
            <person name="Yang X."/>
            <person name="Jeffery I.B."/>
            <person name="Cooney J.C."/>
            <person name="Kagawa T.F."/>
            <person name="Liu W."/>
            <person name="Song Y."/>
            <person name="Salvetti E."/>
            <person name="Wrobel A."/>
            <person name="Rasinkangas P."/>
            <person name="Parkhill J."/>
            <person name="Rea M.C."/>
            <person name="O'Sullivan O."/>
            <person name="Ritari J."/>
            <person name="Douillard F.P."/>
            <person name="Paul Ross R."/>
            <person name="Yang R."/>
            <person name="Briner A.E."/>
            <person name="Felis G.E."/>
            <person name="de Vos W.M."/>
            <person name="Barrangou R."/>
            <person name="Klaenhammer T.R."/>
            <person name="Caufield P.W."/>
            <person name="Cui Y."/>
            <person name="Zhang H."/>
            <person name="O'Toole P.W."/>
        </authorList>
    </citation>
    <scope>NUCLEOTIDE SEQUENCE [LARGE SCALE GENOMIC DNA]</scope>
    <source>
        <strain evidence="8 9">DSM 17757</strain>
    </source>
</reference>
<dbReference type="InterPro" id="IPR051401">
    <property type="entry name" value="GtrA_CellWall_Glycosyl"/>
</dbReference>
<comment type="similarity">
    <text evidence="2">Belongs to the GtrA family.</text>
</comment>
<organism evidence="8 9">
    <name type="scientific">Pediococcus cellicola</name>
    <dbReference type="NCBI Taxonomy" id="319652"/>
    <lineage>
        <taxon>Bacteria</taxon>
        <taxon>Bacillati</taxon>
        <taxon>Bacillota</taxon>
        <taxon>Bacilli</taxon>
        <taxon>Lactobacillales</taxon>
        <taxon>Lactobacillaceae</taxon>
        <taxon>Pediococcus</taxon>
    </lineage>
</organism>
<keyword evidence="9" id="KW-1185">Reference proteome</keyword>
<dbReference type="PANTHER" id="PTHR38459:SF5">
    <property type="entry name" value="CELL WALL TEICHOIC ACID GLYCOSYLATION PROTEIN GTCA"/>
    <property type="match status" value="1"/>
</dbReference>
<name>A0A0R2IM84_9LACO</name>
<evidence type="ECO:0000259" key="7">
    <source>
        <dbReference type="Pfam" id="PF04138"/>
    </source>
</evidence>
<evidence type="ECO:0000313" key="9">
    <source>
        <dbReference type="Proteomes" id="UP000051568"/>
    </source>
</evidence>
<dbReference type="EMBL" id="JQBR01000006">
    <property type="protein sequence ID" value="KRN66097.1"/>
    <property type="molecule type" value="Genomic_DNA"/>
</dbReference>
<feature type="transmembrane region" description="Helical" evidence="6">
    <location>
        <begin position="12"/>
        <end position="32"/>
    </location>
</feature>
<dbReference type="InterPro" id="IPR007267">
    <property type="entry name" value="GtrA_DPMS_TM"/>
</dbReference>
<evidence type="ECO:0000256" key="5">
    <source>
        <dbReference type="ARBA" id="ARBA00023136"/>
    </source>
</evidence>
<dbReference type="STRING" id="319652.IV80_GL001659"/>
<sequence length="139" mass="16239">MKALIKKNQAVILYLVFGALTTAVNIGTFTIIEFTTDWNYQIGTAIAWVLSVLVAFFTNKVWVFSSHYTTWYAFWRELGSFFFFRLLSYFMEVVIMWVGVSLLHQNEILTKLVDNIVVVIVNYVFSKLIIFKQTQIKKD</sequence>